<feature type="transmembrane region" description="Helical" evidence="7">
    <location>
        <begin position="504"/>
        <end position="527"/>
    </location>
</feature>
<dbReference type="Gene3D" id="1.10.287.570">
    <property type="entry name" value="Helical hairpin bin"/>
    <property type="match status" value="1"/>
</dbReference>
<sequence>MAAHGMSGGGLTHVLVPRGNVAVRLRQSGCCGEIRSVDCATAQVKSQQTVVKNEQVMGISSLSHSHYRHCRRSSAISRNGKASDGGGRYLTDVSSRERDGSHNRCAGQRHDWRSSSNQLSNGGACLADATLSGWHRQNENDAGRQSRGGGGGGSLPPPGVSVSISSSVPMSYRTSWAVSRCSSVASTRHWLPASPVVEMGESRESISRSPSAHPPLLASSSRSAPGGLTSVSNAHVGGSLSSSARVGISRRRCPRGSRGMAMANMATPLSRPDSGCELSTRGRLGRSSRRRGGGWVVWEEEEEREEAEGVLGRSWSPMRTNAMSTGSSSASGVGEMEEADTAIASRSSDGGGGGESVVTTEEKEEGGGGVGELGEGTVDQLFEVRTLKDQLEVEAEVELVQRELILVTVEYEQKVKKKLILFRGIIQDIQRRLPHYLSDYTDGLNLKTAAATLFLSFACLTPCVAFGGLTANLTNGAIGVVETIVGTAASGIAYAIFAGQPLTLLGPTGLIVVFIGLLNKACMQLSLPFLPTYSWVGIWSAVFLIGLAATEACDLVRLFTRFTDDTFSALISFQFISEAMKNITTRLVCGPQYPLRKGQGYHLDLAVLGVIMGVCSLFGLPWMTASTVPSLSHIRSLAITKKLRMMNPGSGPSYVEYIEGVQETRVTGIAIHVCVGASLLLLSLLRLIPMPVTYGVFLYMGISSLSGNQFIERLKLMWCDPEMYPQWDFIKSVPKSTLHIFTCLQLSCLAALWTLKHSKWGILFPMLIVALLPIRNWIVPRIVPLEHLRVLDAH</sequence>
<feature type="transmembrane region" description="Helical" evidence="7">
    <location>
        <begin position="450"/>
        <end position="471"/>
    </location>
</feature>
<reference evidence="9 10" key="1">
    <citation type="journal article" date="2018" name="Cell">
        <title>The Chara Genome: Secondary Complexity and Implications for Plant Terrestrialization.</title>
        <authorList>
            <person name="Nishiyama T."/>
            <person name="Sakayama H."/>
            <person name="Vries J.D."/>
            <person name="Buschmann H."/>
            <person name="Saint-Marcoux D."/>
            <person name="Ullrich K.K."/>
            <person name="Haas F.B."/>
            <person name="Vanderstraeten L."/>
            <person name="Becker D."/>
            <person name="Lang D."/>
            <person name="Vosolsobe S."/>
            <person name="Rombauts S."/>
            <person name="Wilhelmsson P.K.I."/>
            <person name="Janitza P."/>
            <person name="Kern R."/>
            <person name="Heyl A."/>
            <person name="Rumpler F."/>
            <person name="Villalobos L.I.A.C."/>
            <person name="Clay J.M."/>
            <person name="Skokan R."/>
            <person name="Toyoda A."/>
            <person name="Suzuki Y."/>
            <person name="Kagoshima H."/>
            <person name="Schijlen E."/>
            <person name="Tajeshwar N."/>
            <person name="Catarino B."/>
            <person name="Hetherington A.J."/>
            <person name="Saltykova A."/>
            <person name="Bonnot C."/>
            <person name="Breuninger H."/>
            <person name="Symeonidi A."/>
            <person name="Radhakrishnan G.V."/>
            <person name="Van Nieuwerburgh F."/>
            <person name="Deforce D."/>
            <person name="Chang C."/>
            <person name="Karol K.G."/>
            <person name="Hedrich R."/>
            <person name="Ulvskov P."/>
            <person name="Glockner G."/>
            <person name="Delwiche C.F."/>
            <person name="Petrasek J."/>
            <person name="Van de Peer Y."/>
            <person name="Friml J."/>
            <person name="Beilby M."/>
            <person name="Dolan L."/>
            <person name="Kohara Y."/>
            <person name="Sugano S."/>
            <person name="Fujiyama A."/>
            <person name="Delaux P.-M."/>
            <person name="Quint M."/>
            <person name="TheiBen G."/>
            <person name="Hagemann M."/>
            <person name="Harholt J."/>
            <person name="Dunand C."/>
            <person name="Zachgo S."/>
            <person name="Langdale J."/>
            <person name="Maumus F."/>
            <person name="Straeten D.V.D."/>
            <person name="Gould S.B."/>
            <person name="Rensing S.A."/>
        </authorList>
    </citation>
    <scope>NUCLEOTIDE SEQUENCE [LARGE SCALE GENOMIC DNA]</scope>
    <source>
        <strain evidence="9 10">S276</strain>
    </source>
</reference>
<comment type="similarity">
    <text evidence="2">Belongs to the anion exchanger (TC 2.A.31.3) family.</text>
</comment>
<feature type="transmembrane region" description="Helical" evidence="7">
    <location>
        <begin position="533"/>
        <end position="553"/>
    </location>
</feature>
<protein>
    <recommendedName>
        <fullName evidence="8">ZF-HD dimerization-type domain-containing protein</fullName>
    </recommendedName>
</protein>
<feature type="compositionally biased region" description="Low complexity" evidence="6">
    <location>
        <begin position="207"/>
        <end position="225"/>
    </location>
</feature>
<feature type="compositionally biased region" description="Polar residues" evidence="6">
    <location>
        <begin position="229"/>
        <end position="244"/>
    </location>
</feature>
<evidence type="ECO:0000313" key="10">
    <source>
        <dbReference type="Proteomes" id="UP000265515"/>
    </source>
</evidence>
<evidence type="ECO:0000256" key="7">
    <source>
        <dbReference type="SAM" id="Phobius"/>
    </source>
</evidence>
<dbReference type="Gramene" id="GBG77214">
    <property type="protein sequence ID" value="GBG77214"/>
    <property type="gene ID" value="CBR_g23541"/>
</dbReference>
<dbReference type="OrthoDB" id="1735926at2759"/>
<dbReference type="GO" id="GO:0050801">
    <property type="term" value="P:monoatomic ion homeostasis"/>
    <property type="evidence" value="ECO:0007669"/>
    <property type="project" value="TreeGrafter"/>
</dbReference>
<organism evidence="9 10">
    <name type="scientific">Chara braunii</name>
    <name type="common">Braun's stonewort</name>
    <dbReference type="NCBI Taxonomy" id="69332"/>
    <lineage>
        <taxon>Eukaryota</taxon>
        <taxon>Viridiplantae</taxon>
        <taxon>Streptophyta</taxon>
        <taxon>Charophyceae</taxon>
        <taxon>Charales</taxon>
        <taxon>Characeae</taxon>
        <taxon>Chara</taxon>
    </lineage>
</organism>
<dbReference type="STRING" id="69332.A0A388L4I3"/>
<feature type="transmembrane region" description="Helical" evidence="7">
    <location>
        <begin position="477"/>
        <end position="497"/>
    </location>
</feature>
<feature type="compositionally biased region" description="Basic and acidic residues" evidence="6">
    <location>
        <begin position="94"/>
        <end position="113"/>
    </location>
</feature>
<name>A0A388L4I3_CHABU</name>
<feature type="region of interest" description="Disordered" evidence="6">
    <location>
        <begin position="316"/>
        <end position="374"/>
    </location>
</feature>
<dbReference type="PANTHER" id="PTHR11453">
    <property type="entry name" value="ANION EXCHANGE PROTEIN"/>
    <property type="match status" value="1"/>
</dbReference>
<feature type="region of interest" description="Disordered" evidence="6">
    <location>
        <begin position="201"/>
        <end position="290"/>
    </location>
</feature>
<evidence type="ECO:0000256" key="2">
    <source>
        <dbReference type="ARBA" id="ARBA00006262"/>
    </source>
</evidence>
<dbReference type="GO" id="GO:0005886">
    <property type="term" value="C:plasma membrane"/>
    <property type="evidence" value="ECO:0007669"/>
    <property type="project" value="TreeGrafter"/>
</dbReference>
<evidence type="ECO:0000259" key="8">
    <source>
        <dbReference type="PROSITE" id="PS51523"/>
    </source>
</evidence>
<feature type="domain" description="ZF-HD dimerization-type" evidence="8">
    <location>
        <begin position="67"/>
        <end position="118"/>
    </location>
</feature>
<dbReference type="InterPro" id="IPR003020">
    <property type="entry name" value="HCO3_transpt_euk"/>
</dbReference>
<dbReference type="Proteomes" id="UP000265515">
    <property type="component" value="Unassembled WGS sequence"/>
</dbReference>
<dbReference type="GO" id="GO:0006820">
    <property type="term" value="P:monoatomic anion transport"/>
    <property type="evidence" value="ECO:0007669"/>
    <property type="project" value="InterPro"/>
</dbReference>
<dbReference type="InterPro" id="IPR006456">
    <property type="entry name" value="ZF_HD_homeobox_Cys/His_dimer"/>
</dbReference>
<evidence type="ECO:0000256" key="4">
    <source>
        <dbReference type="ARBA" id="ARBA00022989"/>
    </source>
</evidence>
<feature type="region of interest" description="Disordered" evidence="6">
    <location>
        <begin position="138"/>
        <end position="162"/>
    </location>
</feature>
<dbReference type="InterPro" id="IPR011531">
    <property type="entry name" value="HCO3_transpt-like_TM_dom"/>
</dbReference>
<proteinExistence type="inferred from homology"/>
<keyword evidence="4 7" id="KW-1133">Transmembrane helix</keyword>
<evidence type="ECO:0000256" key="3">
    <source>
        <dbReference type="ARBA" id="ARBA00022692"/>
    </source>
</evidence>
<feature type="transmembrane region" description="Helical" evidence="7">
    <location>
        <begin position="666"/>
        <end position="685"/>
    </location>
</feature>
<feature type="compositionally biased region" description="Polar residues" evidence="6">
    <location>
        <begin position="317"/>
        <end position="331"/>
    </location>
</feature>
<evidence type="ECO:0000256" key="1">
    <source>
        <dbReference type="ARBA" id="ARBA00004141"/>
    </source>
</evidence>
<feature type="transmembrane region" description="Helical" evidence="7">
    <location>
        <begin position="605"/>
        <end position="623"/>
    </location>
</feature>
<evidence type="ECO:0000313" key="9">
    <source>
        <dbReference type="EMBL" id="GBG77214.1"/>
    </source>
</evidence>
<comment type="subcellular location">
    <subcellularLocation>
        <location evidence="1">Membrane</location>
        <topology evidence="1">Multi-pass membrane protein</topology>
    </subcellularLocation>
</comment>
<dbReference type="AlphaFoldDB" id="A0A388L4I3"/>
<evidence type="ECO:0000256" key="6">
    <source>
        <dbReference type="SAM" id="MobiDB-lite"/>
    </source>
</evidence>
<dbReference type="PANTHER" id="PTHR11453:SF127">
    <property type="entry name" value="SOLUTE CARRIER FAMILY 4 MEMBER 11"/>
    <property type="match status" value="1"/>
</dbReference>
<feature type="region of interest" description="Disordered" evidence="6">
    <location>
        <begin position="73"/>
        <end position="119"/>
    </location>
</feature>
<keyword evidence="5 7" id="KW-0472">Membrane</keyword>
<accession>A0A388L4I3</accession>
<keyword evidence="3 7" id="KW-0812">Transmembrane</keyword>
<dbReference type="EMBL" id="BFEA01000262">
    <property type="protein sequence ID" value="GBG77214.1"/>
    <property type="molecule type" value="Genomic_DNA"/>
</dbReference>
<gene>
    <name evidence="9" type="ORF">CBR_g23541</name>
</gene>
<keyword evidence="10" id="KW-1185">Reference proteome</keyword>
<dbReference type="GO" id="GO:0005452">
    <property type="term" value="F:solute:inorganic anion antiporter activity"/>
    <property type="evidence" value="ECO:0007669"/>
    <property type="project" value="InterPro"/>
</dbReference>
<dbReference type="Pfam" id="PF00955">
    <property type="entry name" value="HCO3_cotransp"/>
    <property type="match status" value="1"/>
</dbReference>
<feature type="transmembrane region" description="Helical" evidence="7">
    <location>
        <begin position="762"/>
        <end position="779"/>
    </location>
</feature>
<evidence type="ECO:0000256" key="5">
    <source>
        <dbReference type="ARBA" id="ARBA00023136"/>
    </source>
</evidence>
<comment type="caution">
    <text evidence="9">The sequence shown here is derived from an EMBL/GenBank/DDBJ whole genome shotgun (WGS) entry which is preliminary data.</text>
</comment>
<dbReference type="PROSITE" id="PS51523">
    <property type="entry name" value="ZF_HD_DIMER"/>
    <property type="match status" value="1"/>
</dbReference>